<evidence type="ECO:0000256" key="6">
    <source>
        <dbReference type="SAM" id="SignalP"/>
    </source>
</evidence>
<comment type="subcellular location">
    <subcellularLocation>
        <location evidence="1">Cell outer membrane</location>
    </subcellularLocation>
</comment>
<keyword evidence="9" id="KW-1185">Reference proteome</keyword>
<evidence type="ECO:0000256" key="2">
    <source>
        <dbReference type="ARBA" id="ARBA00023136"/>
    </source>
</evidence>
<gene>
    <name evidence="8" type="ORF">L0Y14_08745</name>
</gene>
<evidence type="ECO:0000259" key="7">
    <source>
        <dbReference type="PROSITE" id="PS51123"/>
    </source>
</evidence>
<dbReference type="SUPFAM" id="SSF103088">
    <property type="entry name" value="OmpA-like"/>
    <property type="match status" value="1"/>
</dbReference>
<dbReference type="Gene3D" id="3.30.1330.60">
    <property type="entry name" value="OmpA-like domain"/>
    <property type="match status" value="1"/>
</dbReference>
<dbReference type="InterPro" id="IPR006664">
    <property type="entry name" value="OMP_bac"/>
</dbReference>
<keyword evidence="6" id="KW-0732">Signal</keyword>
<name>A0A9J6ZTV6_9GAMM</name>
<dbReference type="CDD" id="cd07185">
    <property type="entry name" value="OmpA_C-like"/>
    <property type="match status" value="1"/>
</dbReference>
<feature type="transmembrane region" description="Helical" evidence="5">
    <location>
        <begin position="41"/>
        <end position="67"/>
    </location>
</feature>
<keyword evidence="2 4" id="KW-0472">Membrane</keyword>
<dbReference type="PRINTS" id="PR01021">
    <property type="entry name" value="OMPADOMAIN"/>
</dbReference>
<dbReference type="Proteomes" id="UP001056649">
    <property type="component" value="Chromosome"/>
</dbReference>
<evidence type="ECO:0000256" key="1">
    <source>
        <dbReference type="ARBA" id="ARBA00004442"/>
    </source>
</evidence>
<dbReference type="InterPro" id="IPR036737">
    <property type="entry name" value="OmpA-like_sf"/>
</dbReference>
<sequence>MMKMKLIAATVLALSTSLSAQAQEGSLDLRDDGIETLKQPAIGMLLGGILAGPPGIVVGAVGGALVADIGRRDAELQASREALGEAQRQLQQVSGARSRDLAALERIRGEQHQRLQAVADGFSFCLRFRTDSSELEPRLQPQLDTLAGLLKAFPQLDIEVRASSDRRGSPSYNQQLAQLRAESVVQRLLAAGVDAERIRQQPQGETLAAYAENDLDGMAFDRFVLLSFVDRAAQ</sequence>
<organism evidence="8 9">
    <name type="scientific">Candidatus Endoriftia persephonae</name>
    <dbReference type="NCBI Taxonomy" id="393765"/>
    <lineage>
        <taxon>Bacteria</taxon>
        <taxon>Pseudomonadati</taxon>
        <taxon>Pseudomonadota</taxon>
        <taxon>Gammaproteobacteria</taxon>
        <taxon>Chromatiales</taxon>
        <taxon>Sedimenticolaceae</taxon>
        <taxon>Candidatus Endoriftia</taxon>
    </lineage>
</organism>
<evidence type="ECO:0000256" key="4">
    <source>
        <dbReference type="PROSITE-ProRule" id="PRU00473"/>
    </source>
</evidence>
<dbReference type="AlphaFoldDB" id="A0A9J6ZTV6"/>
<protein>
    <submittedName>
        <fullName evidence="8">OmpA family protein</fullName>
    </submittedName>
</protein>
<evidence type="ECO:0000313" key="8">
    <source>
        <dbReference type="EMBL" id="USF86241.1"/>
    </source>
</evidence>
<dbReference type="PANTHER" id="PTHR30329:SF21">
    <property type="entry name" value="LIPOPROTEIN YIAD-RELATED"/>
    <property type="match status" value="1"/>
</dbReference>
<dbReference type="EMBL" id="CP090569">
    <property type="protein sequence ID" value="USF86241.1"/>
    <property type="molecule type" value="Genomic_DNA"/>
</dbReference>
<keyword evidence="3" id="KW-0998">Cell outer membrane</keyword>
<dbReference type="PROSITE" id="PS51123">
    <property type="entry name" value="OMPA_2"/>
    <property type="match status" value="1"/>
</dbReference>
<feature type="signal peptide" evidence="6">
    <location>
        <begin position="1"/>
        <end position="22"/>
    </location>
</feature>
<dbReference type="Pfam" id="PF00691">
    <property type="entry name" value="OmpA"/>
    <property type="match status" value="1"/>
</dbReference>
<accession>A0A9J6ZTV6</accession>
<evidence type="ECO:0000256" key="5">
    <source>
        <dbReference type="SAM" id="Phobius"/>
    </source>
</evidence>
<dbReference type="RefSeq" id="WP_083825098.1">
    <property type="nucleotide sequence ID" value="NZ_CP090569.1"/>
</dbReference>
<feature type="chain" id="PRO_5039894114" evidence="6">
    <location>
        <begin position="23"/>
        <end position="234"/>
    </location>
</feature>
<dbReference type="KEGG" id="eps:L0Y14_08745"/>
<keyword evidence="5" id="KW-1133">Transmembrane helix</keyword>
<dbReference type="InterPro" id="IPR050330">
    <property type="entry name" value="Bact_OuterMem_StrucFunc"/>
</dbReference>
<dbReference type="GO" id="GO:0009279">
    <property type="term" value="C:cell outer membrane"/>
    <property type="evidence" value="ECO:0007669"/>
    <property type="project" value="UniProtKB-SubCell"/>
</dbReference>
<reference evidence="8" key="1">
    <citation type="journal article" date="2022" name="Mol. Ecol. Resour.">
        <title>The complete and closed genome of the facultative generalist Candidatus Endoriftia persephone from deep-sea hydrothermal vents.</title>
        <authorList>
            <person name="de Oliveira A.L."/>
            <person name="Srivastava A."/>
            <person name="Espada-Hinojosa S."/>
            <person name="Bright M."/>
        </authorList>
    </citation>
    <scope>NUCLEOTIDE SEQUENCE</scope>
    <source>
        <strain evidence="8">Tica-EPR-9o50.N</strain>
    </source>
</reference>
<keyword evidence="5" id="KW-0812">Transmembrane</keyword>
<dbReference type="PANTHER" id="PTHR30329">
    <property type="entry name" value="STATOR ELEMENT OF FLAGELLAR MOTOR COMPLEX"/>
    <property type="match status" value="1"/>
</dbReference>
<feature type="domain" description="OmpA-like" evidence="7">
    <location>
        <begin position="115"/>
        <end position="232"/>
    </location>
</feature>
<evidence type="ECO:0000313" key="9">
    <source>
        <dbReference type="Proteomes" id="UP001056649"/>
    </source>
</evidence>
<proteinExistence type="predicted"/>
<dbReference type="InterPro" id="IPR006665">
    <property type="entry name" value="OmpA-like"/>
</dbReference>
<evidence type="ECO:0000256" key="3">
    <source>
        <dbReference type="ARBA" id="ARBA00023237"/>
    </source>
</evidence>